<name>A0A368KXA3_9BACT</name>
<feature type="signal peptide" evidence="1">
    <location>
        <begin position="1"/>
        <end position="26"/>
    </location>
</feature>
<dbReference type="RefSeq" id="WP_114367151.1">
    <property type="nucleotide sequence ID" value="NZ_QPEX01000010.1"/>
</dbReference>
<sequence length="308" mass="33250">MKSSIRLFMALAVVTASVVSGPFATAQEQPMVEAEGKEVLKRWPSQLVMRLDLIGRAGSMDDALAALEKRKEVAKTLLTSLGAEMDTVEYGDPTTTSAASQGQEQIQAMIRERIQRSGGSVPAGLKVAESTVVTLPLTARWELDTSDPVKLLQQATVLRKKIEDADIGGAKSQKLSLAEQELLEEAEAYGYDPYSDEPQAKPGEPVITFAAKITEEERSQAMKAAFEASVKDAKELAAAAGQDLGLLMSLSSSTYGGMSPEEMYGYGYGRRMATPSDDPLVSEVTDLSKVSFNFAIRARFRIIAGNRE</sequence>
<dbReference type="AlphaFoldDB" id="A0A368KXA3"/>
<keyword evidence="1" id="KW-0732">Signal</keyword>
<accession>A0A368KXA3</accession>
<dbReference type="Proteomes" id="UP000253562">
    <property type="component" value="Unassembled WGS sequence"/>
</dbReference>
<dbReference type="Gene3D" id="3.30.110.170">
    <property type="entry name" value="Protein of unknown function (DUF541), domain 1"/>
    <property type="match status" value="1"/>
</dbReference>
<gene>
    <name evidence="2" type="ORF">DTL42_02730</name>
</gene>
<feature type="chain" id="PRO_5016760108" evidence="1">
    <location>
        <begin position="27"/>
        <end position="308"/>
    </location>
</feature>
<reference evidence="2 3" key="1">
    <citation type="submission" date="2018-07" db="EMBL/GenBank/DDBJ databases">
        <title>Comparative genomes isolates from brazilian mangrove.</title>
        <authorList>
            <person name="De Araujo J.E."/>
            <person name="Taketani R.G."/>
            <person name="Silva M.C.P."/>
            <person name="Lourenco M.V."/>
            <person name="Oliveira V.M."/>
            <person name="Andreote F.D."/>
        </authorList>
    </citation>
    <scope>NUCLEOTIDE SEQUENCE [LARGE SCALE GENOMIC DNA]</scope>
    <source>
        <strain evidence="2 3">HEX PRIS-MGV</strain>
    </source>
</reference>
<evidence type="ECO:0000313" key="2">
    <source>
        <dbReference type="EMBL" id="RCS54084.1"/>
    </source>
</evidence>
<proteinExistence type="predicted"/>
<dbReference type="OrthoDB" id="293952at2"/>
<evidence type="ECO:0000256" key="1">
    <source>
        <dbReference type="SAM" id="SignalP"/>
    </source>
</evidence>
<comment type="caution">
    <text evidence="2">The sequence shown here is derived from an EMBL/GenBank/DDBJ whole genome shotgun (WGS) entry which is preliminary data.</text>
</comment>
<organism evidence="2 3">
    <name type="scientific">Bremerella cremea</name>
    <dbReference type="NCBI Taxonomy" id="1031537"/>
    <lineage>
        <taxon>Bacteria</taxon>
        <taxon>Pseudomonadati</taxon>
        <taxon>Planctomycetota</taxon>
        <taxon>Planctomycetia</taxon>
        <taxon>Pirellulales</taxon>
        <taxon>Pirellulaceae</taxon>
        <taxon>Bremerella</taxon>
    </lineage>
</organism>
<evidence type="ECO:0000313" key="3">
    <source>
        <dbReference type="Proteomes" id="UP000253562"/>
    </source>
</evidence>
<dbReference type="EMBL" id="QPEX01000010">
    <property type="protein sequence ID" value="RCS54084.1"/>
    <property type="molecule type" value="Genomic_DNA"/>
</dbReference>
<protein>
    <submittedName>
        <fullName evidence="2">DUF541 domain-containing protein</fullName>
    </submittedName>
</protein>